<evidence type="ECO:0000259" key="15">
    <source>
        <dbReference type="PROSITE" id="PS51163"/>
    </source>
</evidence>
<dbReference type="InterPro" id="IPR006070">
    <property type="entry name" value="Sua5-like_dom"/>
</dbReference>
<comment type="similarity">
    <text evidence="2 13">Belongs to the SUA5 family.</text>
</comment>
<dbReference type="InterPro" id="IPR010923">
    <property type="entry name" value="T(6)A37_SUA5"/>
</dbReference>
<comment type="catalytic activity">
    <reaction evidence="12 13">
        <text>L-threonine + hydrogencarbonate + ATP = L-threonylcarbamoyladenylate + diphosphate + H2O</text>
        <dbReference type="Rhea" id="RHEA:36407"/>
        <dbReference type="ChEBI" id="CHEBI:15377"/>
        <dbReference type="ChEBI" id="CHEBI:17544"/>
        <dbReference type="ChEBI" id="CHEBI:30616"/>
        <dbReference type="ChEBI" id="CHEBI:33019"/>
        <dbReference type="ChEBI" id="CHEBI:57926"/>
        <dbReference type="ChEBI" id="CHEBI:73682"/>
        <dbReference type="EC" id="2.7.7.87"/>
    </reaction>
</comment>
<feature type="binding site" evidence="14">
    <location>
        <position position="155"/>
    </location>
    <ligand>
        <name>ATP</name>
        <dbReference type="ChEBI" id="CHEBI:30616"/>
    </ligand>
</feature>
<dbReference type="RefSeq" id="WP_207856215.1">
    <property type="nucleotide sequence ID" value="NZ_JAFREP010000001.1"/>
</dbReference>
<dbReference type="InterPro" id="IPR038385">
    <property type="entry name" value="Sua5/YwlC_C"/>
</dbReference>
<evidence type="ECO:0000256" key="1">
    <source>
        <dbReference type="ARBA" id="ARBA00004496"/>
    </source>
</evidence>
<evidence type="ECO:0000256" key="12">
    <source>
        <dbReference type="ARBA" id="ARBA00048366"/>
    </source>
</evidence>
<organism evidence="16 17">
    <name type="scientific">Acanthopleuribacter pedis</name>
    <dbReference type="NCBI Taxonomy" id="442870"/>
    <lineage>
        <taxon>Bacteria</taxon>
        <taxon>Pseudomonadati</taxon>
        <taxon>Acidobacteriota</taxon>
        <taxon>Holophagae</taxon>
        <taxon>Acanthopleuribacterales</taxon>
        <taxon>Acanthopleuribacteraceae</taxon>
        <taxon>Acanthopleuribacter</taxon>
    </lineage>
</organism>
<dbReference type="GO" id="GO:0008033">
    <property type="term" value="P:tRNA processing"/>
    <property type="evidence" value="ECO:0007669"/>
    <property type="project" value="UniProtKB-KW"/>
</dbReference>
<evidence type="ECO:0000256" key="6">
    <source>
        <dbReference type="ARBA" id="ARBA00022679"/>
    </source>
</evidence>
<dbReference type="InterPro" id="IPR050156">
    <property type="entry name" value="TC-AMP_synthase_SUA5"/>
</dbReference>
<keyword evidence="9 13" id="KW-0547">Nucleotide-binding</keyword>
<dbReference type="EMBL" id="JAFREP010000001">
    <property type="protein sequence ID" value="MBO1316979.1"/>
    <property type="molecule type" value="Genomic_DNA"/>
</dbReference>
<dbReference type="AlphaFoldDB" id="A0A8J7U1S3"/>
<keyword evidence="7 13" id="KW-0819">tRNA processing</keyword>
<evidence type="ECO:0000256" key="4">
    <source>
        <dbReference type="ARBA" id="ARBA00015492"/>
    </source>
</evidence>
<feature type="binding site" evidence="14">
    <location>
        <position position="145"/>
    </location>
    <ligand>
        <name>L-threonine</name>
        <dbReference type="ChEBI" id="CHEBI:57926"/>
    </ligand>
</feature>
<keyword evidence="17" id="KW-1185">Reference proteome</keyword>
<evidence type="ECO:0000256" key="2">
    <source>
        <dbReference type="ARBA" id="ARBA00007663"/>
    </source>
</evidence>
<feature type="binding site" evidence="14">
    <location>
        <position position="121"/>
    </location>
    <ligand>
        <name>ATP</name>
        <dbReference type="ChEBI" id="CHEBI:30616"/>
    </ligand>
</feature>
<evidence type="ECO:0000256" key="5">
    <source>
        <dbReference type="ARBA" id="ARBA00022490"/>
    </source>
</evidence>
<feature type="binding site" evidence="14">
    <location>
        <position position="125"/>
    </location>
    <ligand>
        <name>L-threonine</name>
        <dbReference type="ChEBI" id="CHEBI:57926"/>
    </ligand>
</feature>
<dbReference type="PROSITE" id="PS51163">
    <property type="entry name" value="YRDC"/>
    <property type="match status" value="1"/>
</dbReference>
<dbReference type="GO" id="GO:0006450">
    <property type="term" value="P:regulation of translational fidelity"/>
    <property type="evidence" value="ECO:0007669"/>
    <property type="project" value="TreeGrafter"/>
</dbReference>
<accession>A0A8J7U1S3</accession>
<evidence type="ECO:0000313" key="16">
    <source>
        <dbReference type="EMBL" id="MBO1316979.1"/>
    </source>
</evidence>
<dbReference type="EC" id="2.7.7.87" evidence="3 13"/>
<feature type="binding site" evidence="14">
    <location>
        <position position="39"/>
    </location>
    <ligand>
        <name>L-threonine</name>
        <dbReference type="ChEBI" id="CHEBI:57926"/>
    </ligand>
</feature>
<gene>
    <name evidence="16" type="ORF">J3U88_00805</name>
</gene>
<dbReference type="Gene3D" id="3.90.870.10">
    <property type="entry name" value="DHBP synthase"/>
    <property type="match status" value="1"/>
</dbReference>
<reference evidence="16" key="1">
    <citation type="submission" date="2021-03" db="EMBL/GenBank/DDBJ databases">
        <authorList>
            <person name="Wang G."/>
        </authorList>
    </citation>
    <scope>NUCLEOTIDE SEQUENCE</scope>
    <source>
        <strain evidence="16">KCTC 12899</strain>
    </source>
</reference>
<name>A0A8J7U1S3_9BACT</name>
<keyword evidence="8 13" id="KW-0548">Nucleotidyltransferase</keyword>
<comment type="subcellular location">
    <subcellularLocation>
        <location evidence="1 13">Cytoplasm</location>
    </subcellularLocation>
</comment>
<evidence type="ECO:0000256" key="7">
    <source>
        <dbReference type="ARBA" id="ARBA00022694"/>
    </source>
</evidence>
<keyword evidence="6 13" id="KW-0808">Transferase</keyword>
<dbReference type="GO" id="GO:0003725">
    <property type="term" value="F:double-stranded RNA binding"/>
    <property type="evidence" value="ECO:0007669"/>
    <property type="project" value="UniProtKB-UniRule"/>
</dbReference>
<dbReference type="Pfam" id="PF03481">
    <property type="entry name" value="Sua5_C"/>
    <property type="match status" value="1"/>
</dbReference>
<dbReference type="Pfam" id="PF01300">
    <property type="entry name" value="Sua5_yciO_yrdC"/>
    <property type="match status" value="1"/>
</dbReference>
<feature type="binding site" evidence="14">
    <location>
        <position position="236"/>
    </location>
    <ligand>
        <name>ATP</name>
        <dbReference type="ChEBI" id="CHEBI:30616"/>
    </ligand>
</feature>
<feature type="binding site" evidence="14">
    <location>
        <position position="185"/>
    </location>
    <ligand>
        <name>L-threonine</name>
        <dbReference type="ChEBI" id="CHEBI:57926"/>
    </ligand>
</feature>
<dbReference type="SUPFAM" id="SSF55821">
    <property type="entry name" value="YrdC/RibB"/>
    <property type="match status" value="1"/>
</dbReference>
<dbReference type="GO" id="GO:0000049">
    <property type="term" value="F:tRNA binding"/>
    <property type="evidence" value="ECO:0007669"/>
    <property type="project" value="TreeGrafter"/>
</dbReference>
<dbReference type="InterPro" id="IPR017945">
    <property type="entry name" value="DHBP_synth_RibB-like_a/b_dom"/>
</dbReference>
<dbReference type="Proteomes" id="UP000664417">
    <property type="component" value="Unassembled WGS sequence"/>
</dbReference>
<dbReference type="PANTHER" id="PTHR17490:SF16">
    <property type="entry name" value="THREONYLCARBAMOYL-AMP SYNTHASE"/>
    <property type="match status" value="1"/>
</dbReference>
<dbReference type="FunFam" id="3.90.870.10:FF:000009">
    <property type="entry name" value="Threonylcarbamoyl-AMP synthase, putative"/>
    <property type="match status" value="1"/>
</dbReference>
<dbReference type="PANTHER" id="PTHR17490">
    <property type="entry name" value="SUA5"/>
    <property type="match status" value="1"/>
</dbReference>
<evidence type="ECO:0000256" key="10">
    <source>
        <dbReference type="ARBA" id="ARBA00022840"/>
    </source>
</evidence>
<evidence type="ECO:0000256" key="11">
    <source>
        <dbReference type="ARBA" id="ARBA00029774"/>
    </source>
</evidence>
<dbReference type="GO" id="GO:0005737">
    <property type="term" value="C:cytoplasm"/>
    <property type="evidence" value="ECO:0007669"/>
    <property type="project" value="UniProtKB-SubCell"/>
</dbReference>
<proteinExistence type="inferred from homology"/>
<feature type="binding site" evidence="14">
    <location>
        <position position="147"/>
    </location>
    <ligand>
        <name>ATP</name>
        <dbReference type="ChEBI" id="CHEBI:30616"/>
    </ligand>
</feature>
<feature type="domain" description="YrdC-like" evidence="15">
    <location>
        <begin position="17"/>
        <end position="203"/>
    </location>
</feature>
<feature type="binding site" evidence="14">
    <location>
        <position position="199"/>
    </location>
    <ligand>
        <name>ATP</name>
        <dbReference type="ChEBI" id="CHEBI:30616"/>
    </ligand>
</feature>
<keyword evidence="5 13" id="KW-0963">Cytoplasm</keyword>
<evidence type="ECO:0000256" key="3">
    <source>
        <dbReference type="ARBA" id="ARBA00012584"/>
    </source>
</evidence>
<dbReference type="NCBIfam" id="TIGR00057">
    <property type="entry name" value="L-threonylcarbamoyladenylate synthase"/>
    <property type="match status" value="1"/>
</dbReference>
<dbReference type="GO" id="GO:0005524">
    <property type="term" value="F:ATP binding"/>
    <property type="evidence" value="ECO:0007669"/>
    <property type="project" value="UniProtKB-UniRule"/>
</dbReference>
<feature type="binding site" evidence="14">
    <location>
        <position position="66"/>
    </location>
    <ligand>
        <name>ATP</name>
        <dbReference type="ChEBI" id="CHEBI:30616"/>
    </ligand>
</feature>
<feature type="binding site" evidence="14">
    <location>
        <position position="62"/>
    </location>
    <ligand>
        <name>ATP</name>
        <dbReference type="ChEBI" id="CHEBI:30616"/>
    </ligand>
</feature>
<dbReference type="PIRSF" id="PIRSF004930">
    <property type="entry name" value="Tln_factor_SUA5"/>
    <property type="match status" value="1"/>
</dbReference>
<protein>
    <recommendedName>
        <fullName evidence="4 13">Threonylcarbamoyl-AMP synthase</fullName>
        <shortName evidence="13">TC-AMP synthase</shortName>
        <ecNumber evidence="3 13">2.7.7.87</ecNumber>
    </recommendedName>
    <alternativeName>
        <fullName evidence="11 13">L-threonylcarbamoyladenylate synthase</fullName>
    </alternativeName>
</protein>
<keyword evidence="10 13" id="KW-0067">ATP-binding</keyword>
<evidence type="ECO:0000313" key="17">
    <source>
        <dbReference type="Proteomes" id="UP000664417"/>
    </source>
</evidence>
<dbReference type="Gene3D" id="3.40.50.11030">
    <property type="entry name" value="Threonylcarbamoyl-AMP synthase, C-terminal domain"/>
    <property type="match status" value="1"/>
</dbReference>
<sequence>MTFETRLHVIDQPSVDHPAIAEAAALLQAGSVVAFPTETVYGLGADCTSAAAVARIYVAKNRPNDNPVIVHVAERDQLSNFCIDTDERVSILAKAFWPGPLTLILKAKPHLRDTVCRGLDTVGIRVPAHPTAFALLKKSGLGLAAPSANISGKPSPTKAKHVWNDLNGRIPMILDGGPCRVGIESTVLDLSQPQAAVLRPGWITGAQLDEVLGSPVTREADLKQAHRSPGTRYRHYSPDAALFVLAPDVGDAAFNTLQHLILKQKGTKLGYIGTRRHLVTDAPSTHFYGDDGVDSLIHDLYMNLRQMDEEGVSHILIDGCGEVGHGRSLMDRLRRAATVVLVSDQDVTAFCLKLSTEWAIDSNT</sequence>
<feature type="binding site" evidence="14">
    <location>
        <position position="71"/>
    </location>
    <ligand>
        <name>L-threonine</name>
        <dbReference type="ChEBI" id="CHEBI:57926"/>
    </ligand>
</feature>
<evidence type="ECO:0000256" key="9">
    <source>
        <dbReference type="ARBA" id="ARBA00022741"/>
    </source>
</evidence>
<dbReference type="GO" id="GO:0061710">
    <property type="term" value="F:L-threonylcarbamoyladenylate synthase"/>
    <property type="evidence" value="ECO:0007669"/>
    <property type="project" value="UniProtKB-EC"/>
</dbReference>
<evidence type="ECO:0000256" key="13">
    <source>
        <dbReference type="PIRNR" id="PIRNR004930"/>
    </source>
</evidence>
<evidence type="ECO:0000256" key="14">
    <source>
        <dbReference type="PIRSR" id="PIRSR004930-1"/>
    </source>
</evidence>
<evidence type="ECO:0000256" key="8">
    <source>
        <dbReference type="ARBA" id="ARBA00022695"/>
    </source>
</evidence>
<dbReference type="InterPro" id="IPR005145">
    <property type="entry name" value="Sua5_C"/>
</dbReference>
<comment type="caution">
    <text evidence="16">The sequence shown here is derived from an EMBL/GenBank/DDBJ whole genome shotgun (WGS) entry which is preliminary data.</text>
</comment>
<comment type="function">
    <text evidence="13">Required for the formation of a threonylcarbamoyl group on adenosine at position 37 (t(6)A37) in tRNAs that read codons beginning with adenine.</text>
</comment>